<proteinExistence type="predicted"/>
<dbReference type="AlphaFoldDB" id="A0A1G2HZG2"/>
<dbReference type="Gene3D" id="3.30.2310.20">
    <property type="entry name" value="RelE-like"/>
    <property type="match status" value="1"/>
</dbReference>
<reference evidence="1 2" key="1">
    <citation type="journal article" date="2016" name="Nat. Commun.">
        <title>Thousands of microbial genomes shed light on interconnected biogeochemical processes in an aquifer system.</title>
        <authorList>
            <person name="Anantharaman K."/>
            <person name="Brown C.T."/>
            <person name="Hug L.A."/>
            <person name="Sharon I."/>
            <person name="Castelle C.J."/>
            <person name="Probst A.J."/>
            <person name="Thomas B.C."/>
            <person name="Singh A."/>
            <person name="Wilkins M.J."/>
            <person name="Karaoz U."/>
            <person name="Brodie E.L."/>
            <person name="Williams K.H."/>
            <person name="Hubbard S.S."/>
            <person name="Banfield J.F."/>
        </authorList>
    </citation>
    <scope>NUCLEOTIDE SEQUENCE [LARGE SCALE GENOMIC DNA]</scope>
</reference>
<sequence>MKLSPLRKDIIEYVNAHNLQKKWQKASLMFWKNIRHASLKTELLQPHWRGIYSFRIDQKYRALFFINDGIAEVFSITNHYKK</sequence>
<dbReference type="Proteomes" id="UP000178820">
    <property type="component" value="Unassembled WGS sequence"/>
</dbReference>
<dbReference type="SUPFAM" id="SSF143011">
    <property type="entry name" value="RelE-like"/>
    <property type="match status" value="1"/>
</dbReference>
<evidence type="ECO:0000313" key="1">
    <source>
        <dbReference type="EMBL" id="OGZ67946.1"/>
    </source>
</evidence>
<gene>
    <name evidence="1" type="ORF">A3D44_01510</name>
</gene>
<organism evidence="1 2">
    <name type="scientific">Candidatus Staskawiczbacteria bacterium RIFCSPHIGHO2_02_FULL_42_22</name>
    <dbReference type="NCBI Taxonomy" id="1802207"/>
    <lineage>
        <taxon>Bacteria</taxon>
        <taxon>Candidatus Staskawicziibacteriota</taxon>
    </lineage>
</organism>
<protein>
    <recommendedName>
        <fullName evidence="3">Toxin YoeB</fullName>
    </recommendedName>
</protein>
<dbReference type="EMBL" id="MHOT01000026">
    <property type="protein sequence ID" value="OGZ67946.1"/>
    <property type="molecule type" value="Genomic_DNA"/>
</dbReference>
<name>A0A1G2HZG2_9BACT</name>
<evidence type="ECO:0008006" key="3">
    <source>
        <dbReference type="Google" id="ProtNLM"/>
    </source>
</evidence>
<evidence type="ECO:0000313" key="2">
    <source>
        <dbReference type="Proteomes" id="UP000178820"/>
    </source>
</evidence>
<comment type="caution">
    <text evidence="1">The sequence shown here is derived from an EMBL/GenBank/DDBJ whole genome shotgun (WGS) entry which is preliminary data.</text>
</comment>
<accession>A0A1G2HZG2</accession>
<dbReference type="InterPro" id="IPR035093">
    <property type="entry name" value="RelE/ParE_toxin_dom_sf"/>
</dbReference>